<feature type="transmembrane region" description="Helical" evidence="1">
    <location>
        <begin position="155"/>
        <end position="177"/>
    </location>
</feature>
<evidence type="ECO:0000256" key="1">
    <source>
        <dbReference type="SAM" id="Phobius"/>
    </source>
</evidence>
<dbReference type="RefSeq" id="WP_094568967.1">
    <property type="nucleotide sequence ID" value="NZ_CP022743.1"/>
</dbReference>
<gene>
    <name evidence="2" type="ORF">MuYL_0460</name>
</gene>
<dbReference type="KEGG" id="muc:MuYL_0460"/>
<reference evidence="2 3" key="1">
    <citation type="submission" date="2017-08" db="EMBL/GenBank/DDBJ databases">
        <title>Complete genome sequence of Mucilaginibacter sp. strain BJC16-A31.</title>
        <authorList>
            <consortium name="Henan University of Science and Technology"/>
            <person name="You X."/>
        </authorList>
    </citation>
    <scope>NUCLEOTIDE SEQUENCE [LARGE SCALE GENOMIC DNA]</scope>
    <source>
        <strain evidence="2 3">BJC16-A31</strain>
    </source>
</reference>
<dbReference type="Proteomes" id="UP000215002">
    <property type="component" value="Chromosome"/>
</dbReference>
<dbReference type="EMBL" id="CP022743">
    <property type="protein sequence ID" value="ASU32363.1"/>
    <property type="molecule type" value="Genomic_DNA"/>
</dbReference>
<sequence>MNLDIIYGVYLILLLLITIVGFSRFKKLSKGFKALTVLILCTLISESIKKVYGRIYHNNMPIAHIWAVIEFALFSLTYFYLLKSTRVKNIIIASTIVMLMLEIVNVLFFEKLTQFPSLILEASHILYVVYSLLLFRQMLLFPTEQSLFKQSLFWFNINVLFYATTMFLNFALLSYFIENKLELAPLVYFGVAINLIFYVVIGISLLIDNAKEIRLSNG</sequence>
<keyword evidence="3" id="KW-1185">Reference proteome</keyword>
<dbReference type="OrthoDB" id="793931at2"/>
<feature type="transmembrane region" description="Helical" evidence="1">
    <location>
        <begin position="115"/>
        <end position="135"/>
    </location>
</feature>
<keyword evidence="1" id="KW-1133">Transmembrane helix</keyword>
<accession>A0A223NR74</accession>
<feature type="transmembrane region" description="Helical" evidence="1">
    <location>
        <begin position="183"/>
        <end position="207"/>
    </location>
</feature>
<organism evidence="2 3">
    <name type="scientific">Mucilaginibacter xinganensis</name>
    <dbReference type="NCBI Taxonomy" id="1234841"/>
    <lineage>
        <taxon>Bacteria</taxon>
        <taxon>Pseudomonadati</taxon>
        <taxon>Bacteroidota</taxon>
        <taxon>Sphingobacteriia</taxon>
        <taxon>Sphingobacteriales</taxon>
        <taxon>Sphingobacteriaceae</taxon>
        <taxon>Mucilaginibacter</taxon>
    </lineage>
</organism>
<keyword evidence="1" id="KW-0812">Transmembrane</keyword>
<feature type="transmembrane region" description="Helical" evidence="1">
    <location>
        <begin position="89"/>
        <end position="109"/>
    </location>
</feature>
<evidence type="ECO:0000313" key="2">
    <source>
        <dbReference type="EMBL" id="ASU32363.1"/>
    </source>
</evidence>
<keyword evidence="1" id="KW-0472">Membrane</keyword>
<evidence type="ECO:0000313" key="3">
    <source>
        <dbReference type="Proteomes" id="UP000215002"/>
    </source>
</evidence>
<feature type="transmembrane region" description="Helical" evidence="1">
    <location>
        <begin position="64"/>
        <end position="82"/>
    </location>
</feature>
<name>A0A223NR74_9SPHI</name>
<dbReference type="AlphaFoldDB" id="A0A223NR74"/>
<protein>
    <submittedName>
        <fullName evidence="2">Uncharacterized protein</fullName>
    </submittedName>
</protein>
<feature type="transmembrane region" description="Helical" evidence="1">
    <location>
        <begin position="6"/>
        <end position="25"/>
    </location>
</feature>
<proteinExistence type="predicted"/>